<accession>A0ABN7RDH7</accession>
<feature type="transmembrane region" description="Helical" evidence="2">
    <location>
        <begin position="34"/>
        <end position="55"/>
    </location>
</feature>
<keyword evidence="2" id="KW-1133">Transmembrane helix</keyword>
<feature type="transmembrane region" description="Helical" evidence="2">
    <location>
        <begin position="61"/>
        <end position="79"/>
    </location>
</feature>
<name>A0ABN7RDH7_9BACT</name>
<keyword evidence="2" id="KW-0472">Membrane</keyword>
<reference evidence="3 4" key="1">
    <citation type="submission" date="2021-04" db="EMBL/GenBank/DDBJ databases">
        <authorList>
            <person name="Rodrigo-Torres L."/>
            <person name="Arahal R. D."/>
            <person name="Lucena T."/>
        </authorList>
    </citation>
    <scope>NUCLEOTIDE SEQUENCE [LARGE SCALE GENOMIC DNA]</scope>
    <source>
        <strain evidence="3 4">CECT 9623</strain>
    </source>
</reference>
<comment type="caution">
    <text evidence="3">The sequence shown here is derived from an EMBL/GenBank/DDBJ whole genome shotgun (WGS) entry which is preliminary data.</text>
</comment>
<dbReference type="EMBL" id="CAJRAU010000007">
    <property type="protein sequence ID" value="CAG5072897.1"/>
    <property type="molecule type" value="Genomic_DNA"/>
</dbReference>
<organism evidence="3 4">
    <name type="scientific">Dyadobacter linearis</name>
    <dbReference type="NCBI Taxonomy" id="2823330"/>
    <lineage>
        <taxon>Bacteria</taxon>
        <taxon>Pseudomonadati</taxon>
        <taxon>Bacteroidota</taxon>
        <taxon>Cytophagia</taxon>
        <taxon>Cytophagales</taxon>
        <taxon>Spirosomataceae</taxon>
        <taxon>Dyadobacter</taxon>
    </lineage>
</organism>
<sequence length="207" mass="23037">MDNTVSTQVENDLKAEIAAEINKRKKWINIDFKLAHWFVWISLIASFTSAILTVADPFKEEYRWITAVIAGLPGLVVSIDKIFDFKSRAVWGIFYEIDLHEVQDAFNWKKVDAYSSAQALRQVVRKNEGIYRNIGFFGSNEVVDLSNNSETNVAQKPENAQPDNAAKQPAAVLVPADASVESAAPSTTVVKEDASTEEQAEKKVDNS</sequence>
<evidence type="ECO:0000256" key="2">
    <source>
        <dbReference type="SAM" id="Phobius"/>
    </source>
</evidence>
<feature type="region of interest" description="Disordered" evidence="1">
    <location>
        <begin position="177"/>
        <end position="207"/>
    </location>
</feature>
<keyword evidence="2" id="KW-0812">Transmembrane</keyword>
<protein>
    <recommendedName>
        <fullName evidence="5">DUF4231 domain-containing protein</fullName>
    </recommendedName>
</protein>
<evidence type="ECO:0000313" key="4">
    <source>
        <dbReference type="Proteomes" id="UP000679725"/>
    </source>
</evidence>
<dbReference type="RefSeq" id="WP_215235714.1">
    <property type="nucleotide sequence ID" value="NZ_CAJRAU010000007.1"/>
</dbReference>
<evidence type="ECO:0000256" key="1">
    <source>
        <dbReference type="SAM" id="MobiDB-lite"/>
    </source>
</evidence>
<keyword evidence="4" id="KW-1185">Reference proteome</keyword>
<feature type="compositionally biased region" description="Basic and acidic residues" evidence="1">
    <location>
        <begin position="190"/>
        <end position="207"/>
    </location>
</feature>
<evidence type="ECO:0008006" key="5">
    <source>
        <dbReference type="Google" id="ProtNLM"/>
    </source>
</evidence>
<proteinExistence type="predicted"/>
<gene>
    <name evidence="3" type="ORF">DYBT9623_04435</name>
</gene>
<dbReference type="Proteomes" id="UP000679725">
    <property type="component" value="Unassembled WGS sequence"/>
</dbReference>
<evidence type="ECO:0000313" key="3">
    <source>
        <dbReference type="EMBL" id="CAG5072897.1"/>
    </source>
</evidence>